<evidence type="ECO:0000256" key="4">
    <source>
        <dbReference type="ARBA" id="ARBA00022679"/>
    </source>
</evidence>
<dbReference type="GO" id="GO:0005975">
    <property type="term" value="P:carbohydrate metabolic process"/>
    <property type="evidence" value="ECO:0007669"/>
    <property type="project" value="InterPro"/>
</dbReference>
<keyword evidence="9" id="KW-1185">Reference proteome</keyword>
<dbReference type="CDD" id="cd00957">
    <property type="entry name" value="Transaldolase_TalAB"/>
    <property type="match status" value="1"/>
</dbReference>
<comment type="catalytic activity">
    <reaction evidence="7">
        <text>D-sedoheptulose 7-phosphate + D-glyceraldehyde 3-phosphate = D-erythrose 4-phosphate + beta-D-fructose 6-phosphate</text>
        <dbReference type="Rhea" id="RHEA:17053"/>
        <dbReference type="ChEBI" id="CHEBI:16897"/>
        <dbReference type="ChEBI" id="CHEBI:57483"/>
        <dbReference type="ChEBI" id="CHEBI:57634"/>
        <dbReference type="ChEBI" id="CHEBI:59776"/>
        <dbReference type="EC" id="2.2.1.2"/>
    </reaction>
</comment>
<protein>
    <recommendedName>
        <fullName evidence="3 7">Transaldolase</fullName>
        <ecNumber evidence="3 7">2.2.1.2</ecNumber>
    </recommendedName>
</protein>
<evidence type="ECO:0000313" key="8">
    <source>
        <dbReference type="EMBL" id="KIW81435.1"/>
    </source>
</evidence>
<sequence>MSTLEQLRKYTTIVCDTGDFETISQYSPQDGTTNPSHILNAVKLQKYTHTIPAAAAYGISQAPDLEGRVQHAALHLMVSFGAEILQRLPGRVSTEVDAAYSFDRDRTVAAARDVVRLYETRGVGRERVLIKIASTWEGLQACRVLEREGIHCNMTVLFSMVQAKLAAEAGASVISPFVGRTMDWFQKYFPGKDYTGPKDPGVQLVSDIFRYYKASGVKTEIMAASLRSIDECVHLAGVDLMTIHVAVLEELKNADYAVKPRLLAKNNHLDPHKASSGYLQDEARFRLDLFMDVMATEKINESLRIFFRDGEELKKLLRDAIISQTSSQANGHHASD</sequence>
<evidence type="ECO:0000256" key="6">
    <source>
        <dbReference type="ARBA" id="ARBA00023270"/>
    </source>
</evidence>
<dbReference type="VEuPathDB" id="FungiDB:Z517_04460"/>
<organism evidence="8 9">
    <name type="scientific">Fonsecaea pedrosoi CBS 271.37</name>
    <dbReference type="NCBI Taxonomy" id="1442368"/>
    <lineage>
        <taxon>Eukaryota</taxon>
        <taxon>Fungi</taxon>
        <taxon>Dikarya</taxon>
        <taxon>Ascomycota</taxon>
        <taxon>Pezizomycotina</taxon>
        <taxon>Eurotiomycetes</taxon>
        <taxon>Chaetothyriomycetidae</taxon>
        <taxon>Chaetothyriales</taxon>
        <taxon>Herpotrichiellaceae</taxon>
        <taxon>Fonsecaea</taxon>
    </lineage>
</organism>
<dbReference type="EC" id="2.2.1.2" evidence="3 7"/>
<dbReference type="PROSITE" id="PS00958">
    <property type="entry name" value="TRANSALDOLASE_2"/>
    <property type="match status" value="1"/>
</dbReference>
<dbReference type="SUPFAM" id="SSF51569">
    <property type="entry name" value="Aldolase"/>
    <property type="match status" value="1"/>
</dbReference>
<dbReference type="GO" id="GO:0009052">
    <property type="term" value="P:pentose-phosphate shunt, non-oxidative branch"/>
    <property type="evidence" value="ECO:0007669"/>
    <property type="project" value="TreeGrafter"/>
</dbReference>
<accession>A0A0D2GSC6</accession>
<dbReference type="GeneID" id="25303950"/>
<dbReference type="PANTHER" id="PTHR10683">
    <property type="entry name" value="TRANSALDOLASE"/>
    <property type="match status" value="1"/>
</dbReference>
<dbReference type="AlphaFoldDB" id="A0A0D2GSC6"/>
<dbReference type="Gene3D" id="3.20.20.70">
    <property type="entry name" value="Aldolase class I"/>
    <property type="match status" value="1"/>
</dbReference>
<evidence type="ECO:0000256" key="1">
    <source>
        <dbReference type="ARBA" id="ARBA00004857"/>
    </source>
</evidence>
<evidence type="ECO:0000256" key="5">
    <source>
        <dbReference type="ARBA" id="ARBA00023126"/>
    </source>
</evidence>
<keyword evidence="6" id="KW-0704">Schiff base</keyword>
<evidence type="ECO:0000256" key="2">
    <source>
        <dbReference type="ARBA" id="ARBA00008012"/>
    </source>
</evidence>
<comment type="similarity">
    <text evidence="2">Belongs to the transaldolase family. Type 1 subfamily.</text>
</comment>
<dbReference type="InterPro" id="IPR001585">
    <property type="entry name" value="TAL/FSA"/>
</dbReference>
<dbReference type="HOGENOM" id="CLU_047470_0_1_1"/>
<keyword evidence="4 7" id="KW-0808">Transferase</keyword>
<dbReference type="OrthoDB" id="1711136at2759"/>
<dbReference type="InterPro" id="IPR004730">
    <property type="entry name" value="Transaldolase_1"/>
</dbReference>
<comment type="function">
    <text evidence="7">Catalyzes the rate-limiting step of the non-oxidative phase in the pentose phosphate pathway. Catalyzes the reversible conversion of sedheptulose-7-phosphate and D-glyceraldehyde 3-phosphate into erythrose-4-phosphate and beta-D-fructose 6-phosphate.</text>
</comment>
<dbReference type="STRING" id="1442368.A0A0D2GSC6"/>
<evidence type="ECO:0000256" key="7">
    <source>
        <dbReference type="RuleBase" id="RU000501"/>
    </source>
</evidence>
<dbReference type="GO" id="GO:0004801">
    <property type="term" value="F:transaldolase activity"/>
    <property type="evidence" value="ECO:0007669"/>
    <property type="project" value="UniProtKB-EC"/>
</dbReference>
<dbReference type="GO" id="GO:0005737">
    <property type="term" value="C:cytoplasm"/>
    <property type="evidence" value="ECO:0007669"/>
    <property type="project" value="InterPro"/>
</dbReference>
<keyword evidence="5 7" id="KW-0570">Pentose shunt</keyword>
<evidence type="ECO:0000313" key="9">
    <source>
        <dbReference type="Proteomes" id="UP000053029"/>
    </source>
</evidence>
<dbReference type="Pfam" id="PF00923">
    <property type="entry name" value="TAL_FSA"/>
    <property type="match status" value="1"/>
</dbReference>
<comment type="pathway">
    <text evidence="1 7">Carbohydrate degradation; pentose phosphate pathway; D-glyceraldehyde 3-phosphate and beta-D-fructose 6-phosphate from D-ribose 5-phosphate and D-xylulose 5-phosphate (non-oxidative stage): step 2/3.</text>
</comment>
<dbReference type="UniPathway" id="UPA00115">
    <property type="reaction ID" value="UER00414"/>
</dbReference>
<dbReference type="Proteomes" id="UP000053029">
    <property type="component" value="Unassembled WGS sequence"/>
</dbReference>
<gene>
    <name evidence="8" type="ORF">Z517_04460</name>
</gene>
<proteinExistence type="inferred from homology"/>
<dbReference type="EMBL" id="KN846971">
    <property type="protein sequence ID" value="KIW81435.1"/>
    <property type="molecule type" value="Genomic_DNA"/>
</dbReference>
<dbReference type="InterPro" id="IPR013785">
    <property type="entry name" value="Aldolase_TIM"/>
</dbReference>
<evidence type="ECO:0000256" key="3">
    <source>
        <dbReference type="ARBA" id="ARBA00013151"/>
    </source>
</evidence>
<reference evidence="8 9" key="1">
    <citation type="submission" date="2015-01" db="EMBL/GenBank/DDBJ databases">
        <title>The Genome Sequence of Fonsecaea pedrosoi CBS 271.37.</title>
        <authorList>
            <consortium name="The Broad Institute Genomics Platform"/>
            <person name="Cuomo C."/>
            <person name="de Hoog S."/>
            <person name="Gorbushina A."/>
            <person name="Stielow B."/>
            <person name="Teixiera M."/>
            <person name="Abouelleil A."/>
            <person name="Chapman S.B."/>
            <person name="Priest M."/>
            <person name="Young S.K."/>
            <person name="Wortman J."/>
            <person name="Nusbaum C."/>
            <person name="Birren B."/>
        </authorList>
    </citation>
    <scope>NUCLEOTIDE SEQUENCE [LARGE SCALE GENOMIC DNA]</scope>
    <source>
        <strain evidence="8 9">CBS 271.37</strain>
    </source>
</reference>
<name>A0A0D2GSC6_9EURO</name>
<dbReference type="RefSeq" id="XP_013285243.1">
    <property type="nucleotide sequence ID" value="XM_013429789.1"/>
</dbReference>
<dbReference type="InterPro" id="IPR018225">
    <property type="entry name" value="Transaldolase_AS"/>
</dbReference>
<dbReference type="PANTHER" id="PTHR10683:SF18">
    <property type="entry name" value="TRANSALDOLASE"/>
    <property type="match status" value="1"/>
</dbReference>